<dbReference type="Pfam" id="PF14031">
    <property type="entry name" value="D-ser_dehydrat"/>
    <property type="match status" value="1"/>
</dbReference>
<dbReference type="Proteomes" id="UP000250443">
    <property type="component" value="Unassembled WGS sequence"/>
</dbReference>
<dbReference type="InterPro" id="IPR029066">
    <property type="entry name" value="PLP-binding_barrel"/>
</dbReference>
<reference evidence="4 5" key="1">
    <citation type="submission" date="2018-06" db="EMBL/GenBank/DDBJ databases">
        <authorList>
            <consortium name="Pathogen Informatics"/>
            <person name="Doyle S."/>
        </authorList>
    </citation>
    <scope>NUCLEOTIDE SEQUENCE [LARGE SCALE GENOMIC DNA]</scope>
    <source>
        <strain evidence="4 5">NCTC11842</strain>
    </source>
</reference>
<dbReference type="CDD" id="cd06818">
    <property type="entry name" value="PLPDE_III_cryptic_DSD"/>
    <property type="match status" value="1"/>
</dbReference>
<name>A0A2X2EHV8_PSELU</name>
<dbReference type="InterPro" id="IPR026956">
    <property type="entry name" value="D-ser_dehydrat-like_dom"/>
</dbReference>
<proteinExistence type="inferred from homology"/>
<comment type="similarity">
    <text evidence="1">Belongs to the DSD1 family.</text>
</comment>
<dbReference type="SUPFAM" id="SSF51419">
    <property type="entry name" value="PLP-binding barrel"/>
    <property type="match status" value="1"/>
</dbReference>
<dbReference type="InterPro" id="IPR051466">
    <property type="entry name" value="D-amino_acid_metab_enzyme"/>
</dbReference>
<dbReference type="Gene3D" id="2.40.37.20">
    <property type="entry name" value="D-serine dehydratase-like domain"/>
    <property type="match status" value="1"/>
</dbReference>
<sequence>MPCQKHNLSLNYDLFLSNNGIRSSAYEISFHDQLIKPRFGVCCFQKPGRGIAVKPHHAASEQVNGLGKGLGSLAGTVSTQEVAASGWDILKEDVSLPVAVLREQRIEHNLQWMKQFMERYGVQLAPHGKTTMSPALFKRQMEAGAWGITLATAPQVRVAFTHGIRRVLMANQLVGKANMALIADLQEADPGFSFCCVVDSSQNVESLGRYFSERGQRLRVLLEYGVSGGRTGVRNEEQERAVRDAISRWPQALALVGIEVYEGVLKEEAEIRDFLKQTVARTRAIADESGFAEPRIILSGAGSAWFDLVAEEFALPQTGLPLDIVLRPGCYLTHDVGIYKAAEARIQANNPVAQEMQRSLLPALQLWAYVQSRPEPGRAIIALGKRDAAFDAGFPVPSLHFRPGHSASPMEAPAAWKISAMMDQHAFMDVPPVADLQVGDMLCFDISHPCLTFDKWKQLLLVDEQYRVTGAVATYF</sequence>
<evidence type="ECO:0000259" key="3">
    <source>
        <dbReference type="SMART" id="SM01119"/>
    </source>
</evidence>
<evidence type="ECO:0000256" key="2">
    <source>
        <dbReference type="ARBA" id="ARBA00023239"/>
    </source>
</evidence>
<evidence type="ECO:0000313" key="4">
    <source>
        <dbReference type="EMBL" id="SPZ06280.1"/>
    </source>
</evidence>
<feature type="domain" description="D-serine dehydratase-like" evidence="3">
    <location>
        <begin position="363"/>
        <end position="463"/>
    </location>
</feature>
<dbReference type="InterPro" id="IPR001608">
    <property type="entry name" value="Ala_racemase_N"/>
</dbReference>
<dbReference type="SMART" id="SM01119">
    <property type="entry name" value="D-ser_dehydrat"/>
    <property type="match status" value="1"/>
</dbReference>
<dbReference type="InterPro" id="IPR042208">
    <property type="entry name" value="D-ser_dehydrat-like_sf"/>
</dbReference>
<evidence type="ECO:0000256" key="1">
    <source>
        <dbReference type="ARBA" id="ARBA00005323"/>
    </source>
</evidence>
<dbReference type="EC" id="4.1.2.42" evidence="4"/>
<dbReference type="Pfam" id="PF01168">
    <property type="entry name" value="Ala_racemase_N"/>
    <property type="match status" value="1"/>
</dbReference>
<dbReference type="AlphaFoldDB" id="A0A2X2EHV8"/>
<dbReference type="EMBL" id="UAUF01000011">
    <property type="protein sequence ID" value="SPZ06280.1"/>
    <property type="molecule type" value="Genomic_DNA"/>
</dbReference>
<keyword evidence="2 4" id="KW-0456">Lyase</keyword>
<dbReference type="PANTHER" id="PTHR28004:SF8">
    <property type="entry name" value="D-SERINE DEAMINASE"/>
    <property type="match status" value="1"/>
</dbReference>
<dbReference type="Gene3D" id="3.20.20.10">
    <property type="entry name" value="Alanine racemase"/>
    <property type="match status" value="1"/>
</dbReference>
<dbReference type="PANTHER" id="PTHR28004">
    <property type="entry name" value="ZGC:162816-RELATED"/>
    <property type="match status" value="1"/>
</dbReference>
<protein>
    <submittedName>
        <fullName evidence="4">D-serine deaminase</fullName>
        <ecNumber evidence="4">4.1.2.42</ecNumber>
    </submittedName>
</protein>
<dbReference type="GO" id="GO:0043876">
    <property type="term" value="F:D-threonine aldolase activity"/>
    <property type="evidence" value="ECO:0007669"/>
    <property type="project" value="UniProtKB-EC"/>
</dbReference>
<gene>
    <name evidence="4" type="ORF">NCTC11842_02172</name>
</gene>
<evidence type="ECO:0000313" key="5">
    <source>
        <dbReference type="Proteomes" id="UP000250443"/>
    </source>
</evidence>
<organism evidence="4 5">
    <name type="scientific">Pseudomonas luteola</name>
    <dbReference type="NCBI Taxonomy" id="47886"/>
    <lineage>
        <taxon>Bacteria</taxon>
        <taxon>Pseudomonadati</taxon>
        <taxon>Pseudomonadota</taxon>
        <taxon>Gammaproteobacteria</taxon>
        <taxon>Pseudomonadales</taxon>
        <taxon>Pseudomonadaceae</taxon>
        <taxon>Pseudomonas</taxon>
    </lineage>
</organism>
<accession>A0A2X2EHV8</accession>